<accession>A0A9X3MPT1</accession>
<feature type="transmembrane region" description="Helical" evidence="2">
    <location>
        <begin position="886"/>
        <end position="906"/>
    </location>
</feature>
<dbReference type="SUPFAM" id="SSF82866">
    <property type="entry name" value="Multidrug efflux transporter AcrB transmembrane domain"/>
    <property type="match status" value="2"/>
</dbReference>
<keyword evidence="2" id="KW-0812">Transmembrane</keyword>
<feature type="transmembrane region" description="Helical" evidence="2">
    <location>
        <begin position="987"/>
        <end position="1007"/>
    </location>
</feature>
<feature type="transmembrane region" description="Helical" evidence="2">
    <location>
        <begin position="1019"/>
        <end position="1042"/>
    </location>
</feature>
<evidence type="ECO:0000313" key="4">
    <source>
        <dbReference type="Proteomes" id="UP001149140"/>
    </source>
</evidence>
<dbReference type="Gene3D" id="3.30.70.1440">
    <property type="entry name" value="Multidrug efflux transporter AcrB pore domain"/>
    <property type="match status" value="1"/>
</dbReference>
<dbReference type="AlphaFoldDB" id="A0A9X3MPT1"/>
<comment type="caution">
    <text evidence="3">The sequence shown here is derived from an EMBL/GenBank/DDBJ whole genome shotgun (WGS) entry which is preliminary data.</text>
</comment>
<dbReference type="Gene3D" id="3.30.70.1430">
    <property type="entry name" value="Multidrug efflux transporter AcrB pore domain"/>
    <property type="match status" value="2"/>
</dbReference>
<dbReference type="Gene3D" id="3.30.70.1320">
    <property type="entry name" value="Multidrug efflux transporter AcrB pore domain like"/>
    <property type="match status" value="1"/>
</dbReference>
<protein>
    <submittedName>
        <fullName evidence="3">Efflux RND transporter permease subunit</fullName>
    </submittedName>
</protein>
<sequence length="1084" mass="113483">MRWIIGISLRFRLLVLVVAAGVLAFGVTRLHDAPVDVLGEFTPPYVEIQTEALGLSANEVEQLITVPLEADLLNGVAGVDTIRSESVPGLSSIVMVFRPGTDIYKGRALVQERLTQAHALPNVSKPPLMLQPKSSSSRVLMIGLSNGAKNLSPIEQGILARWTIRPRLLGVPGVANVAIWGQREQQLQVQVDPRRLRSKHVTLDQIIATTGNAQLVSPLTFLEASTPGTGGFIETPNQRLQVRHVFDRLSTPAALASVPLEDSRPNLSLGDVATISEDHQPLIGDAVVADGSGLMLVVEKLPGANTLAVTRAVEDALEELRPGLAGMKTDTNVFRPASVVSDAISNLTLAIIIGAGLLVLVLAALVMRWRTVLTSLVALSLSLVTAALVIELLGETFNAISFAGLAAALAIVIGDAVMGAESIARRLRAGYPDGERPSIRSQVLQATTALRRPLVYALLIALIAVLPLVVMQGRPGAFFSPIAVAYVAAVLASTLVALTVTPALSTVLAGRAPRGGREPAVLRRLAALHSAALARVVGRPRAMLAAVGGCAVAALAALALLDPSVVPSFKDRDLLVQLDAKPGTAQPVMTQLATDATSKLEAIDGVRDVGAHLGRAVTGDQVVDVNSSELWVNLDRDADYDKTIAQVRRTVAGLRAVKGSVIPYTEQKIRDVGTLISGGQAGEPGALNELTGTRKPLVVRVFGEDLETLRATAEKVRGVVAGVDGVADPKVELAPTEPTIEIETKLDAARARGIKPGDVRRAEAALLQGIQVGSIFGKQKVFDVVVQGVPSTRTSVESVRDLLIDGPRGTFVRLGDVATVSVKQAPAAIERDAVSRRIDVVADVRGRSESAVQAEVEARLAAMQFPLQYHAEVLKDSTSSEIRTPAIVATAIAVLIAMFLILQAALRSWRVAALTFLTLPAALAGGVLVAIVDGATLSLGAALGLLGTLAIAVRGALLIVSRFQELEDEAACEPGPDLVRRGAREQFGALVAAALATAAFLVPFVVLGSPVGLEIVHPMATVLLGGLLTATLMTLFALPTLYARFAAGTGRDPADGLLHRWAGAEPAPAPTPTAVRVTATAEGS</sequence>
<dbReference type="SUPFAM" id="SSF82693">
    <property type="entry name" value="Multidrug efflux transporter AcrB pore domain, PN1, PN2, PC1 and PC2 subdomains"/>
    <property type="match status" value="2"/>
</dbReference>
<keyword evidence="2" id="KW-0472">Membrane</keyword>
<feature type="transmembrane region" description="Helical" evidence="2">
    <location>
        <begin position="454"/>
        <end position="471"/>
    </location>
</feature>
<dbReference type="Gene3D" id="1.20.1640.10">
    <property type="entry name" value="Multidrug efflux transporter AcrB transmembrane domain"/>
    <property type="match status" value="2"/>
</dbReference>
<dbReference type="PANTHER" id="PTHR32063:SF4">
    <property type="entry name" value="SLR6043 PROTEIN"/>
    <property type="match status" value="1"/>
</dbReference>
<dbReference type="Gene3D" id="3.30.2090.10">
    <property type="entry name" value="Multidrug efflux transporter AcrB TolC docking domain, DN and DC subdomains"/>
    <property type="match status" value="2"/>
</dbReference>
<feature type="transmembrane region" description="Helical" evidence="2">
    <location>
        <begin position="483"/>
        <end position="509"/>
    </location>
</feature>
<dbReference type="RefSeq" id="WP_270039278.1">
    <property type="nucleotide sequence ID" value="NZ_JAPDOD010000005.1"/>
</dbReference>
<feature type="transmembrane region" description="Helical" evidence="2">
    <location>
        <begin position="372"/>
        <end position="393"/>
    </location>
</feature>
<reference evidence="3" key="1">
    <citation type="submission" date="2022-10" db="EMBL/GenBank/DDBJ databases">
        <title>The WGS of Solirubrobacter ginsenosidimutans DSM 21036.</title>
        <authorList>
            <person name="Jiang Z."/>
        </authorList>
    </citation>
    <scope>NUCLEOTIDE SEQUENCE</scope>
    <source>
        <strain evidence="3">DSM 21036</strain>
    </source>
</reference>
<feature type="transmembrane region" description="Helical" evidence="2">
    <location>
        <begin position="913"/>
        <end position="932"/>
    </location>
</feature>
<dbReference type="InterPro" id="IPR027463">
    <property type="entry name" value="AcrB_DN_DC_subdom"/>
</dbReference>
<dbReference type="GO" id="GO:0005886">
    <property type="term" value="C:plasma membrane"/>
    <property type="evidence" value="ECO:0007669"/>
    <property type="project" value="TreeGrafter"/>
</dbReference>
<keyword evidence="2" id="KW-1133">Transmembrane helix</keyword>
<feature type="transmembrane region" description="Helical" evidence="2">
    <location>
        <begin position="542"/>
        <end position="561"/>
    </location>
</feature>
<gene>
    <name evidence="3" type="ORF">OM076_09215</name>
</gene>
<feature type="transmembrane region" description="Helical" evidence="2">
    <location>
        <begin position="938"/>
        <end position="960"/>
    </location>
</feature>
<evidence type="ECO:0000256" key="1">
    <source>
        <dbReference type="SAM" id="MobiDB-lite"/>
    </source>
</evidence>
<dbReference type="Pfam" id="PF00873">
    <property type="entry name" value="ACR_tran"/>
    <property type="match status" value="1"/>
</dbReference>
<dbReference type="PRINTS" id="PR00702">
    <property type="entry name" value="ACRIFLAVINRP"/>
</dbReference>
<feature type="transmembrane region" description="Helical" evidence="2">
    <location>
        <begin position="343"/>
        <end position="365"/>
    </location>
</feature>
<dbReference type="PANTHER" id="PTHR32063">
    <property type="match status" value="1"/>
</dbReference>
<organism evidence="3 4">
    <name type="scientific">Solirubrobacter ginsenosidimutans</name>
    <dbReference type="NCBI Taxonomy" id="490573"/>
    <lineage>
        <taxon>Bacteria</taxon>
        <taxon>Bacillati</taxon>
        <taxon>Actinomycetota</taxon>
        <taxon>Thermoleophilia</taxon>
        <taxon>Solirubrobacterales</taxon>
        <taxon>Solirubrobacteraceae</taxon>
        <taxon>Solirubrobacter</taxon>
    </lineage>
</organism>
<keyword evidence="4" id="KW-1185">Reference proteome</keyword>
<dbReference type="SUPFAM" id="SSF82714">
    <property type="entry name" value="Multidrug efflux transporter AcrB TolC docking domain, DN and DC subdomains"/>
    <property type="match status" value="1"/>
</dbReference>
<dbReference type="GO" id="GO:0042910">
    <property type="term" value="F:xenobiotic transmembrane transporter activity"/>
    <property type="evidence" value="ECO:0007669"/>
    <property type="project" value="TreeGrafter"/>
</dbReference>
<proteinExistence type="predicted"/>
<dbReference type="EMBL" id="JAPDOD010000005">
    <property type="protein sequence ID" value="MDA0160444.1"/>
    <property type="molecule type" value="Genomic_DNA"/>
</dbReference>
<feature type="transmembrane region" description="Helical" evidence="2">
    <location>
        <begin position="399"/>
        <end position="418"/>
    </location>
</feature>
<dbReference type="Proteomes" id="UP001149140">
    <property type="component" value="Unassembled WGS sequence"/>
</dbReference>
<evidence type="ECO:0000313" key="3">
    <source>
        <dbReference type="EMBL" id="MDA0160444.1"/>
    </source>
</evidence>
<name>A0A9X3MPT1_9ACTN</name>
<feature type="compositionally biased region" description="Low complexity" evidence="1">
    <location>
        <begin position="1072"/>
        <end position="1084"/>
    </location>
</feature>
<dbReference type="InterPro" id="IPR001036">
    <property type="entry name" value="Acrflvin-R"/>
</dbReference>
<evidence type="ECO:0000256" key="2">
    <source>
        <dbReference type="SAM" id="Phobius"/>
    </source>
</evidence>
<feature type="region of interest" description="Disordered" evidence="1">
    <location>
        <begin position="1065"/>
        <end position="1084"/>
    </location>
</feature>